<sequence>MNRLHLATGLILAAAIAVAEPGYTGYSGAPGTGGTCAGSCHGSGTGTIQVVGFPVAYELGQSYVISVFKQSGSSISNFNASVRVGTGSTNAGTITAGYQTATYNAGSESNGVHLSSSNRDSCTFSWQAPDTAVGDVKLYMAGIQGGKNGPNTTVILTSSPMTGVSEETQRHLGLALRLEPTVASGLVGIQFSLPAGSRASLRVVDRGGRLVARIGVPKSGQPIDWRPLDREGRRLAAGTYLVVLQSSGERLVRKLVLK</sequence>
<protein>
    <recommendedName>
        <fullName evidence="4">T9SS type A sorting domain-containing protein</fullName>
    </recommendedName>
</protein>
<evidence type="ECO:0000256" key="1">
    <source>
        <dbReference type="SAM" id="SignalP"/>
    </source>
</evidence>
<accession>A0A937XI63</accession>
<evidence type="ECO:0000313" key="2">
    <source>
        <dbReference type="EMBL" id="MBM3332076.1"/>
    </source>
</evidence>
<dbReference type="InterPro" id="IPR042307">
    <property type="entry name" value="Reeler_sf"/>
</dbReference>
<evidence type="ECO:0008006" key="4">
    <source>
        <dbReference type="Google" id="ProtNLM"/>
    </source>
</evidence>
<comment type="caution">
    <text evidence="2">The sequence shown here is derived from an EMBL/GenBank/DDBJ whole genome shotgun (WGS) entry which is preliminary data.</text>
</comment>
<keyword evidence="1" id="KW-0732">Signal</keyword>
<dbReference type="EMBL" id="VGIR01000058">
    <property type="protein sequence ID" value="MBM3332076.1"/>
    <property type="molecule type" value="Genomic_DNA"/>
</dbReference>
<evidence type="ECO:0000313" key="3">
    <source>
        <dbReference type="Proteomes" id="UP000779900"/>
    </source>
</evidence>
<dbReference type="Proteomes" id="UP000779900">
    <property type="component" value="Unassembled WGS sequence"/>
</dbReference>
<name>A0A937XI63_UNCW3</name>
<reference evidence="2" key="1">
    <citation type="submission" date="2019-03" db="EMBL/GenBank/DDBJ databases">
        <title>Lake Tanganyika Metagenome-Assembled Genomes (MAGs).</title>
        <authorList>
            <person name="Tran P."/>
        </authorList>
    </citation>
    <scope>NUCLEOTIDE SEQUENCE</scope>
    <source>
        <strain evidence="2">K_DeepCast_150m_m2_040</strain>
    </source>
</reference>
<organism evidence="2 3">
    <name type="scientific">candidate division WOR-3 bacterium</name>
    <dbReference type="NCBI Taxonomy" id="2052148"/>
    <lineage>
        <taxon>Bacteria</taxon>
        <taxon>Bacteria division WOR-3</taxon>
    </lineage>
</organism>
<proteinExistence type="predicted"/>
<gene>
    <name evidence="2" type="ORF">FJY68_09545</name>
</gene>
<feature type="signal peptide" evidence="1">
    <location>
        <begin position="1"/>
        <end position="19"/>
    </location>
</feature>
<feature type="chain" id="PRO_5037482094" description="T9SS type A sorting domain-containing protein" evidence="1">
    <location>
        <begin position="20"/>
        <end position="258"/>
    </location>
</feature>
<dbReference type="Gene3D" id="2.60.40.4060">
    <property type="entry name" value="Reeler domain"/>
    <property type="match status" value="1"/>
</dbReference>
<dbReference type="AlphaFoldDB" id="A0A937XI63"/>